<comment type="similarity">
    <text evidence="10">Belongs to the PlsY family.</text>
</comment>
<comment type="pathway">
    <text evidence="10">Lipid metabolism; phospholipid metabolism.</text>
</comment>
<evidence type="ECO:0000256" key="8">
    <source>
        <dbReference type="ARBA" id="ARBA00023209"/>
    </source>
</evidence>
<dbReference type="PANTHER" id="PTHR30309:SF0">
    <property type="entry name" value="GLYCEROL-3-PHOSPHATE ACYLTRANSFERASE-RELATED"/>
    <property type="match status" value="1"/>
</dbReference>
<comment type="subunit">
    <text evidence="10">Probably interacts with PlsX.</text>
</comment>
<evidence type="ECO:0000313" key="11">
    <source>
        <dbReference type="EMBL" id="WYY26337.1"/>
    </source>
</evidence>
<organism evidence="11 12">
    <name type="scientific">Ash yellows phytoplasma</name>
    <dbReference type="NCBI Taxonomy" id="35780"/>
    <lineage>
        <taxon>Bacteria</taxon>
        <taxon>Bacillati</taxon>
        <taxon>Mycoplasmatota</taxon>
        <taxon>Mollicutes</taxon>
        <taxon>Acholeplasmatales</taxon>
        <taxon>Acholeplasmataceae</taxon>
        <taxon>Candidatus Phytoplasma</taxon>
        <taxon>16SrVII (Ash yellows group)</taxon>
    </lineage>
</organism>
<keyword evidence="12" id="KW-1185">Reference proteome</keyword>
<evidence type="ECO:0000256" key="4">
    <source>
        <dbReference type="ARBA" id="ARBA00022692"/>
    </source>
</evidence>
<comment type="subcellular location">
    <subcellularLocation>
        <location evidence="10">Cell membrane</location>
        <topology evidence="10">Multi-pass membrane protein</topology>
    </subcellularLocation>
</comment>
<comment type="catalytic activity">
    <reaction evidence="10">
        <text>an acyl phosphate + sn-glycerol 3-phosphate = a 1-acyl-sn-glycero-3-phosphate + phosphate</text>
        <dbReference type="Rhea" id="RHEA:34075"/>
        <dbReference type="ChEBI" id="CHEBI:43474"/>
        <dbReference type="ChEBI" id="CHEBI:57597"/>
        <dbReference type="ChEBI" id="CHEBI:57970"/>
        <dbReference type="ChEBI" id="CHEBI:59918"/>
        <dbReference type="EC" id="2.3.1.275"/>
    </reaction>
</comment>
<keyword evidence="8 10" id="KW-0594">Phospholipid biosynthesis</keyword>
<keyword evidence="2 10" id="KW-0444">Lipid biosynthesis</keyword>
<feature type="transmembrane region" description="Helical" evidence="10">
    <location>
        <begin position="80"/>
        <end position="100"/>
    </location>
</feature>
<dbReference type="Proteomes" id="UP001484199">
    <property type="component" value="Chromosome"/>
</dbReference>
<evidence type="ECO:0000256" key="1">
    <source>
        <dbReference type="ARBA" id="ARBA00022475"/>
    </source>
</evidence>
<feature type="transmembrane region" description="Helical" evidence="10">
    <location>
        <begin position="137"/>
        <end position="157"/>
    </location>
</feature>
<dbReference type="InterPro" id="IPR003811">
    <property type="entry name" value="G3P_acylTferase_PlsY"/>
</dbReference>
<keyword evidence="7 10" id="KW-0472">Membrane</keyword>
<feature type="transmembrane region" description="Helical" evidence="10">
    <location>
        <begin position="169"/>
        <end position="186"/>
    </location>
</feature>
<dbReference type="EMBL" id="CP146843">
    <property type="protein sequence ID" value="WYY26337.1"/>
    <property type="molecule type" value="Genomic_DNA"/>
</dbReference>
<keyword evidence="1 10" id="KW-1003">Cell membrane</keyword>
<dbReference type="EC" id="2.3.1.275" evidence="10"/>
<evidence type="ECO:0000256" key="5">
    <source>
        <dbReference type="ARBA" id="ARBA00022989"/>
    </source>
</evidence>
<evidence type="ECO:0000256" key="2">
    <source>
        <dbReference type="ARBA" id="ARBA00022516"/>
    </source>
</evidence>
<keyword evidence="5 10" id="KW-1133">Transmembrane helix</keyword>
<sequence length="205" mass="23225">MLSNISLIIYFFLFYLIGSIPVGLIISKLFTNTDLRVLGSKNIGSTNAARVLGLRYGLIIFILDFLKGFWLIIIQNNKDLFCYGGFFIVIGQMFSIFNRFKGGKAIATSVGFITAINYYIGISGIILFIIFIRISGYASLSSILSTVLVNVFLWIGYHLELIKPIDLSQLWIILIITIIIIIKHMNNIKNLIKGCENRFYFGKKK</sequence>
<evidence type="ECO:0000256" key="10">
    <source>
        <dbReference type="HAMAP-Rule" id="MF_01043"/>
    </source>
</evidence>
<dbReference type="Pfam" id="PF02660">
    <property type="entry name" value="G3P_acyltransf"/>
    <property type="match status" value="1"/>
</dbReference>
<comment type="function">
    <text evidence="10">Catalyzes the transfer of an acyl group from acyl-phosphate (acyl-PO(4)) to glycerol-3-phosphate (G3P) to form lysophosphatidic acid (LPA). This enzyme utilizes acyl-phosphate as fatty acyl donor, but not acyl-CoA or acyl-ACP.</text>
</comment>
<feature type="transmembrane region" description="Helical" evidence="10">
    <location>
        <begin position="51"/>
        <end position="73"/>
    </location>
</feature>
<evidence type="ECO:0000256" key="6">
    <source>
        <dbReference type="ARBA" id="ARBA00023098"/>
    </source>
</evidence>
<dbReference type="PANTHER" id="PTHR30309">
    <property type="entry name" value="INNER MEMBRANE PROTEIN YGIH"/>
    <property type="match status" value="1"/>
</dbReference>
<dbReference type="NCBIfam" id="TIGR00023">
    <property type="entry name" value="glycerol-3-phosphate 1-O-acyltransferase PlsY"/>
    <property type="match status" value="1"/>
</dbReference>
<keyword evidence="9 10" id="KW-1208">Phospholipid metabolism</keyword>
<evidence type="ECO:0000256" key="3">
    <source>
        <dbReference type="ARBA" id="ARBA00022679"/>
    </source>
</evidence>
<proteinExistence type="inferred from homology"/>
<evidence type="ECO:0000313" key="12">
    <source>
        <dbReference type="Proteomes" id="UP001484199"/>
    </source>
</evidence>
<evidence type="ECO:0000256" key="9">
    <source>
        <dbReference type="ARBA" id="ARBA00023264"/>
    </source>
</evidence>
<gene>
    <name evidence="10 11" type="primary">plsY</name>
    <name evidence="11" type="ORF">AshY1_02020</name>
</gene>
<feature type="transmembrane region" description="Helical" evidence="10">
    <location>
        <begin position="7"/>
        <end position="31"/>
    </location>
</feature>
<name>A0ABZ2UC47_ASHYP</name>
<dbReference type="RefSeq" id="WP_341266747.1">
    <property type="nucleotide sequence ID" value="NZ_CP146843.1"/>
</dbReference>
<keyword evidence="3 10" id="KW-0808">Transferase</keyword>
<keyword evidence="4 10" id="KW-0812">Transmembrane</keyword>
<evidence type="ECO:0000256" key="7">
    <source>
        <dbReference type="ARBA" id="ARBA00023136"/>
    </source>
</evidence>
<dbReference type="HAMAP" id="MF_01043">
    <property type="entry name" value="PlsY"/>
    <property type="match status" value="1"/>
</dbReference>
<protein>
    <recommendedName>
        <fullName evidence="10">Glycerol-3-phosphate acyltransferase</fullName>
    </recommendedName>
    <alternativeName>
        <fullName evidence="10">Acyl-PO4 G3P acyltransferase</fullName>
    </alternativeName>
    <alternativeName>
        <fullName evidence="10">Acyl-phosphate--glycerol-3-phosphate acyltransferase</fullName>
    </alternativeName>
    <alternativeName>
        <fullName evidence="10">G3P acyltransferase</fullName>
        <shortName evidence="10">GPAT</shortName>
        <ecNumber evidence="10">2.3.1.275</ecNumber>
    </alternativeName>
    <alternativeName>
        <fullName evidence="10">Lysophosphatidic acid synthase</fullName>
        <shortName evidence="10">LPA synthase</shortName>
    </alternativeName>
</protein>
<feature type="transmembrane region" description="Helical" evidence="10">
    <location>
        <begin position="106"/>
        <end position="130"/>
    </location>
</feature>
<keyword evidence="6 10" id="KW-0443">Lipid metabolism</keyword>
<dbReference type="SMART" id="SM01207">
    <property type="entry name" value="G3P_acyltransf"/>
    <property type="match status" value="1"/>
</dbReference>
<accession>A0ABZ2UC47</accession>
<reference evidence="11" key="1">
    <citation type="submission" date="2024-03" db="EMBL/GenBank/DDBJ databases">
        <title>The Complete Genome of 'Candidatus Phytoplasma fraxini' AshY1 from the Ash Yellows Group.</title>
        <authorList>
            <person name="Boehm J.W."/>
            <person name="Huettel B."/>
            <person name="Schneider B."/>
            <person name="Kube M."/>
        </authorList>
    </citation>
    <scope>NUCLEOTIDE SEQUENCE [LARGE SCALE GENOMIC DNA]</scope>
    <source>
        <strain evidence="11">AshY1</strain>
    </source>
</reference>